<dbReference type="Proteomes" id="UP000695026">
    <property type="component" value="Unplaced"/>
</dbReference>
<dbReference type="GO" id="GO:0005615">
    <property type="term" value="C:extracellular space"/>
    <property type="evidence" value="ECO:0007669"/>
    <property type="project" value="TreeGrafter"/>
</dbReference>
<gene>
    <name evidence="5" type="primary">HPX</name>
</gene>
<keyword evidence="1" id="KW-0732">Signal</keyword>
<dbReference type="InterPro" id="IPR036375">
    <property type="entry name" value="Hemopexin-like_dom_sf"/>
</dbReference>
<feature type="region of interest" description="Disordered" evidence="3">
    <location>
        <begin position="379"/>
        <end position="402"/>
    </location>
</feature>
<feature type="repeat" description="Hemopexin" evidence="2">
    <location>
        <begin position="127"/>
        <end position="173"/>
    </location>
</feature>
<keyword evidence="4" id="KW-1185">Reference proteome</keyword>
<accession>A0A9F5J9N0</accession>
<evidence type="ECO:0000313" key="4">
    <source>
        <dbReference type="Proteomes" id="UP000695026"/>
    </source>
</evidence>
<evidence type="ECO:0000256" key="3">
    <source>
        <dbReference type="SAM" id="MobiDB-lite"/>
    </source>
</evidence>
<feature type="repeat" description="Hemopexin" evidence="2">
    <location>
        <begin position="28"/>
        <end position="81"/>
    </location>
</feature>
<feature type="repeat" description="Hemopexin" evidence="2">
    <location>
        <begin position="197"/>
        <end position="241"/>
    </location>
</feature>
<dbReference type="AlphaFoldDB" id="A0A9F5J9N0"/>
<proteinExistence type="predicted"/>
<dbReference type="Gene3D" id="2.110.10.10">
    <property type="entry name" value="Hemopexin-like domain"/>
    <property type="match status" value="2"/>
</dbReference>
<dbReference type="CTD" id="3263"/>
<dbReference type="OMA" id="CSSAMRW"/>
<reference evidence="5" key="1">
    <citation type="submission" date="2025-08" db="UniProtKB">
        <authorList>
            <consortium name="RefSeq"/>
        </authorList>
    </citation>
    <scope>IDENTIFICATION</scope>
    <source>
        <tissue evidence="5">Liver</tissue>
    </source>
</reference>
<evidence type="ECO:0000256" key="2">
    <source>
        <dbReference type="PROSITE-ProRule" id="PRU01011"/>
    </source>
</evidence>
<feature type="compositionally biased region" description="Pro residues" evidence="3">
    <location>
        <begin position="383"/>
        <end position="392"/>
    </location>
</feature>
<evidence type="ECO:0000313" key="5">
    <source>
        <dbReference type="RefSeq" id="XP_025033236.1"/>
    </source>
</evidence>
<name>A0A9F5J9N0_PYTBI</name>
<dbReference type="OrthoDB" id="8953614at2759"/>
<dbReference type="Pfam" id="PF00045">
    <property type="entry name" value="Hemopexin"/>
    <property type="match status" value="1"/>
</dbReference>
<dbReference type="PROSITE" id="PS51642">
    <property type="entry name" value="HEMOPEXIN_2"/>
    <property type="match status" value="3"/>
</dbReference>
<dbReference type="RefSeq" id="XP_025033236.1">
    <property type="nucleotide sequence ID" value="XM_025177468.1"/>
</dbReference>
<protein>
    <submittedName>
        <fullName evidence="5">Hemopexin</fullName>
    </submittedName>
</protein>
<dbReference type="PANTHER" id="PTHR22917:SF9">
    <property type="entry name" value="HEMOPEXIN"/>
    <property type="match status" value="1"/>
</dbReference>
<evidence type="ECO:0000256" key="1">
    <source>
        <dbReference type="ARBA" id="ARBA00022729"/>
    </source>
</evidence>
<dbReference type="PANTHER" id="PTHR22917">
    <property type="entry name" value="HEMOPEXIN DOMAIN-CONTAINING PROTEIN"/>
    <property type="match status" value="1"/>
</dbReference>
<dbReference type="InterPro" id="IPR051298">
    <property type="entry name" value="Heme_transport/Cell_adhesion"/>
</dbReference>
<dbReference type="KEGG" id="pbi:103057641"/>
<dbReference type="SUPFAM" id="SSF50923">
    <property type="entry name" value="Hemopexin-like domain"/>
    <property type="match status" value="2"/>
</dbReference>
<dbReference type="SMART" id="SM00120">
    <property type="entry name" value="HX"/>
    <property type="match status" value="4"/>
</dbReference>
<sequence length="402" mass="45342">MLFFKGPSVWKGFLGDAEAIETSWPEFRGPVDAALRIHYHDHPGRLHDHVLLFKGDRVWAYGNGRLQLGYPKAIKEDFPGVPADLDAAVECHPKECPSEMVLFFKGPMVFAHDLRTKALTHRVWPAVSWCSAAVRWLERYYCFQGIRFLRFDPLRGDVGAHYPRDARDYFMRCPGRGHGKETWKNATLWAITDACSGRPFQAFSSDDSGRTYAFRGGQYFRVDSARDGLHAWLLNHTWPELQGQVDAAFSWADKLYLIQGSQVTIYRSAHGYSRLEGYPRPLLEELGVSRADAAFTCPHSWKLYIIQGNHLQQIDLQQSPRHPGPTRLLPHPHVDGAICTSEGVFLFIGAEFHQYRDVAQLSAATVPPPAQSTTAIFFRCSPPGAPQRPPPQGGHLPQDNPQ</sequence>
<dbReference type="GeneID" id="103057641"/>
<organism evidence="4 5">
    <name type="scientific">Python bivittatus</name>
    <name type="common">Burmese python</name>
    <name type="synonym">Python molurus bivittatus</name>
    <dbReference type="NCBI Taxonomy" id="176946"/>
    <lineage>
        <taxon>Eukaryota</taxon>
        <taxon>Metazoa</taxon>
        <taxon>Chordata</taxon>
        <taxon>Craniata</taxon>
        <taxon>Vertebrata</taxon>
        <taxon>Euteleostomi</taxon>
        <taxon>Lepidosauria</taxon>
        <taxon>Squamata</taxon>
        <taxon>Bifurcata</taxon>
        <taxon>Unidentata</taxon>
        <taxon>Episquamata</taxon>
        <taxon>Toxicofera</taxon>
        <taxon>Serpentes</taxon>
        <taxon>Henophidia</taxon>
        <taxon>Pythonidae</taxon>
        <taxon>Python</taxon>
    </lineage>
</organism>
<dbReference type="InterPro" id="IPR018487">
    <property type="entry name" value="Hemopexin-like_repeat"/>
</dbReference>